<dbReference type="STRING" id="1817867.A3F83_08580"/>
<dbReference type="PANTHER" id="PTHR45266">
    <property type="entry name" value="OXALOACETATE DECARBOXYLASE ALPHA CHAIN"/>
    <property type="match status" value="1"/>
</dbReference>
<gene>
    <name evidence="10" type="ORF">A3F83_08580</name>
</gene>
<dbReference type="PANTHER" id="PTHR45266:SF3">
    <property type="entry name" value="OXALOACETATE DECARBOXYLASE ALPHA CHAIN"/>
    <property type="match status" value="1"/>
</dbReference>
<dbReference type="Pfam" id="PF00364">
    <property type="entry name" value="Biotin_lipoyl"/>
    <property type="match status" value="1"/>
</dbReference>
<reference evidence="10 11" key="1">
    <citation type="journal article" date="2016" name="Nat. Commun.">
        <title>Thousands of microbial genomes shed light on interconnected biogeochemical processes in an aquifer system.</title>
        <authorList>
            <person name="Anantharaman K."/>
            <person name="Brown C.T."/>
            <person name="Hug L.A."/>
            <person name="Sharon I."/>
            <person name="Castelle C.J."/>
            <person name="Probst A.J."/>
            <person name="Thomas B.C."/>
            <person name="Singh A."/>
            <person name="Wilkins M.J."/>
            <person name="Karaoz U."/>
            <person name="Brodie E.L."/>
            <person name="Williams K.H."/>
            <person name="Hubbard S.S."/>
            <person name="Banfield J.F."/>
        </authorList>
    </citation>
    <scope>NUCLEOTIDE SEQUENCE [LARGE SCALE GENOMIC DNA]</scope>
</reference>
<dbReference type="PROSITE" id="PS00188">
    <property type="entry name" value="BIOTIN"/>
    <property type="match status" value="1"/>
</dbReference>
<dbReference type="InterPro" id="IPR001882">
    <property type="entry name" value="Biotin_BS"/>
</dbReference>
<dbReference type="NCBIfam" id="TIGR00531">
    <property type="entry name" value="BCCP"/>
    <property type="match status" value="1"/>
</dbReference>
<keyword evidence="6 8" id="KW-0275">Fatty acid biosynthesis</keyword>
<dbReference type="InterPro" id="IPR050709">
    <property type="entry name" value="Biotin_Carboxyl_Carrier/Decarb"/>
</dbReference>
<evidence type="ECO:0000313" key="11">
    <source>
        <dbReference type="Proteomes" id="UP000179129"/>
    </source>
</evidence>
<dbReference type="GO" id="GO:0006633">
    <property type="term" value="P:fatty acid biosynthetic process"/>
    <property type="evidence" value="ECO:0007669"/>
    <property type="project" value="UniProtKB-UniPathway"/>
</dbReference>
<dbReference type="CDD" id="cd06850">
    <property type="entry name" value="biotinyl_domain"/>
    <property type="match status" value="1"/>
</dbReference>
<dbReference type="Gene3D" id="2.40.50.100">
    <property type="match status" value="1"/>
</dbReference>
<evidence type="ECO:0000313" key="10">
    <source>
        <dbReference type="EMBL" id="OGG01952.1"/>
    </source>
</evidence>
<dbReference type="PRINTS" id="PR01071">
    <property type="entry name" value="ACOABIOTINCC"/>
</dbReference>
<name>A0A1F5YPY4_9BACT</name>
<evidence type="ECO:0000256" key="2">
    <source>
        <dbReference type="ARBA" id="ARBA00017562"/>
    </source>
</evidence>
<evidence type="ECO:0000256" key="6">
    <source>
        <dbReference type="ARBA" id="ARBA00023160"/>
    </source>
</evidence>
<dbReference type="InterPro" id="IPR011053">
    <property type="entry name" value="Single_hybrid_motif"/>
</dbReference>
<evidence type="ECO:0000256" key="1">
    <source>
        <dbReference type="ARBA" id="ARBA00005194"/>
    </source>
</evidence>
<feature type="domain" description="Lipoyl-binding" evidence="9">
    <location>
        <begin position="83"/>
        <end position="159"/>
    </location>
</feature>
<keyword evidence="4 8" id="KW-0276">Fatty acid metabolism</keyword>
<evidence type="ECO:0000256" key="5">
    <source>
        <dbReference type="ARBA" id="ARBA00023098"/>
    </source>
</evidence>
<dbReference type="InterPro" id="IPR001249">
    <property type="entry name" value="AcCoA_biotinCC"/>
</dbReference>
<evidence type="ECO:0000256" key="7">
    <source>
        <dbReference type="ARBA" id="ARBA00023267"/>
    </source>
</evidence>
<dbReference type="GO" id="GO:0009317">
    <property type="term" value="C:acetyl-CoA carboxylase complex"/>
    <property type="evidence" value="ECO:0007669"/>
    <property type="project" value="InterPro"/>
</dbReference>
<dbReference type="AlphaFoldDB" id="A0A1F5YPY4"/>
<evidence type="ECO:0000256" key="3">
    <source>
        <dbReference type="ARBA" id="ARBA00022516"/>
    </source>
</evidence>
<sequence length="162" mass="17247">MDVRYLKRLIRIVEQSAIHELEIEDGGTRVKIVKGAATYPGPAAPAFHSAPPPVEVQTRSTAATQPAAPAAGGAAEPAVKTNLIEVTSPMVGTFYRASSPGAKPFVEVGDRVVLGQTLCILEAMKLMNEIESEVAGTVREICVENAQPVEFGHRLFLIEPGE</sequence>
<dbReference type="Proteomes" id="UP000179129">
    <property type="component" value="Unassembled WGS sequence"/>
</dbReference>
<evidence type="ECO:0000256" key="8">
    <source>
        <dbReference type="RuleBase" id="RU364072"/>
    </source>
</evidence>
<evidence type="ECO:0000259" key="9">
    <source>
        <dbReference type="PROSITE" id="PS50968"/>
    </source>
</evidence>
<dbReference type="UniPathway" id="UPA00094"/>
<evidence type="ECO:0000256" key="4">
    <source>
        <dbReference type="ARBA" id="ARBA00022832"/>
    </source>
</evidence>
<keyword evidence="7 8" id="KW-0092">Biotin</keyword>
<dbReference type="EMBL" id="MFIX01000200">
    <property type="protein sequence ID" value="OGG01952.1"/>
    <property type="molecule type" value="Genomic_DNA"/>
</dbReference>
<keyword evidence="3 8" id="KW-0444">Lipid biosynthesis</keyword>
<dbReference type="FunFam" id="2.40.50.100:FF:000003">
    <property type="entry name" value="Acetyl-CoA carboxylase biotin carboxyl carrier protein"/>
    <property type="match status" value="1"/>
</dbReference>
<accession>A0A1F5YPY4</accession>
<keyword evidence="5 8" id="KW-0443">Lipid metabolism</keyword>
<dbReference type="GO" id="GO:0003989">
    <property type="term" value="F:acetyl-CoA carboxylase activity"/>
    <property type="evidence" value="ECO:0007669"/>
    <property type="project" value="InterPro"/>
</dbReference>
<organism evidence="10 11">
    <name type="scientific">Candidatus Glassbacteria bacterium RIFCSPLOWO2_12_FULL_58_11</name>
    <dbReference type="NCBI Taxonomy" id="1817867"/>
    <lineage>
        <taxon>Bacteria</taxon>
        <taxon>Candidatus Glassiibacteriota</taxon>
    </lineage>
</organism>
<comment type="pathway">
    <text evidence="1 8">Lipid metabolism; fatty acid biosynthesis.</text>
</comment>
<comment type="caution">
    <text evidence="10">The sequence shown here is derived from an EMBL/GenBank/DDBJ whole genome shotgun (WGS) entry which is preliminary data.</text>
</comment>
<protein>
    <recommendedName>
        <fullName evidence="2 8">Biotin carboxyl carrier protein of acetyl-CoA carboxylase</fullName>
    </recommendedName>
</protein>
<dbReference type="PROSITE" id="PS50968">
    <property type="entry name" value="BIOTINYL_LIPOYL"/>
    <property type="match status" value="1"/>
</dbReference>
<proteinExistence type="predicted"/>
<dbReference type="InterPro" id="IPR000089">
    <property type="entry name" value="Biotin_lipoyl"/>
</dbReference>
<dbReference type="SUPFAM" id="SSF51230">
    <property type="entry name" value="Single hybrid motif"/>
    <property type="match status" value="1"/>
</dbReference>
<comment type="function">
    <text evidence="8">This protein is a component of the acetyl coenzyme A carboxylase complex; first, biotin carboxylase catalyzes the carboxylation of the carrier protein and then the transcarboxylase transfers the carboxyl group to form malonyl-CoA.</text>
</comment>